<accession>A0A1T4LVG1</accession>
<dbReference type="Proteomes" id="UP000190625">
    <property type="component" value="Unassembled WGS sequence"/>
</dbReference>
<evidence type="ECO:0000256" key="1">
    <source>
        <dbReference type="SAM" id="Phobius"/>
    </source>
</evidence>
<protein>
    <submittedName>
        <fullName evidence="2">Uncharacterized protein</fullName>
    </submittedName>
</protein>
<evidence type="ECO:0000313" key="2">
    <source>
        <dbReference type="EMBL" id="SJZ58672.1"/>
    </source>
</evidence>
<dbReference type="AlphaFoldDB" id="A0A1T4LVG1"/>
<sequence length="65" mass="7336">MTFILTISAILILVFSLGASWLLVDDTFKIENRFLKGGMFVVLSGLLLVITSAFYTMLIWPPHIF</sequence>
<feature type="transmembrane region" description="Helical" evidence="1">
    <location>
        <begin position="34"/>
        <end position="60"/>
    </location>
</feature>
<reference evidence="3" key="1">
    <citation type="submission" date="2017-02" db="EMBL/GenBank/DDBJ databases">
        <authorList>
            <person name="Varghese N."/>
            <person name="Submissions S."/>
        </authorList>
    </citation>
    <scope>NUCLEOTIDE SEQUENCE [LARGE SCALE GENOMIC DNA]</scope>
    <source>
        <strain evidence="3">ATCC BAA-73</strain>
    </source>
</reference>
<dbReference type="RefSeq" id="WP_078809750.1">
    <property type="nucleotide sequence ID" value="NZ_FUWM01000009.1"/>
</dbReference>
<keyword evidence="1" id="KW-0472">Membrane</keyword>
<dbReference type="EMBL" id="FUWM01000009">
    <property type="protein sequence ID" value="SJZ58672.1"/>
    <property type="molecule type" value="Genomic_DNA"/>
</dbReference>
<dbReference type="OrthoDB" id="9929786at2"/>
<evidence type="ECO:0000313" key="3">
    <source>
        <dbReference type="Proteomes" id="UP000190625"/>
    </source>
</evidence>
<keyword evidence="1" id="KW-1133">Transmembrane helix</keyword>
<organism evidence="2 3">
    <name type="scientific">Selenihalanaerobacter shriftii</name>
    <dbReference type="NCBI Taxonomy" id="142842"/>
    <lineage>
        <taxon>Bacteria</taxon>
        <taxon>Bacillati</taxon>
        <taxon>Bacillota</taxon>
        <taxon>Clostridia</taxon>
        <taxon>Halanaerobiales</taxon>
        <taxon>Halobacteroidaceae</taxon>
        <taxon>Selenihalanaerobacter</taxon>
    </lineage>
</organism>
<keyword evidence="1" id="KW-0812">Transmembrane</keyword>
<proteinExistence type="predicted"/>
<gene>
    <name evidence="2" type="ORF">SAMN02745118_01264</name>
</gene>
<name>A0A1T4LVG1_9FIRM</name>
<keyword evidence="3" id="KW-1185">Reference proteome</keyword>
<dbReference type="STRING" id="142842.SAMN02745118_01264"/>